<protein>
    <submittedName>
        <fullName evidence="5">Sugar lactone lactonase YvrE</fullName>
    </submittedName>
</protein>
<dbReference type="GO" id="GO:0004341">
    <property type="term" value="F:gluconolactonase activity"/>
    <property type="evidence" value="ECO:0007669"/>
    <property type="project" value="TreeGrafter"/>
</dbReference>
<feature type="active site" description="Proton donor/acceptor" evidence="2">
    <location>
        <position position="191"/>
    </location>
</feature>
<feature type="domain" description="SMP-30/Gluconolactonase/LRE-like region" evidence="4">
    <location>
        <begin position="10"/>
        <end position="250"/>
    </location>
</feature>
<dbReference type="PANTHER" id="PTHR10907:SF47">
    <property type="entry name" value="REGUCALCIN"/>
    <property type="match status" value="1"/>
</dbReference>
<evidence type="ECO:0000313" key="5">
    <source>
        <dbReference type="EMBL" id="SET34631.1"/>
    </source>
</evidence>
<comment type="cofactor">
    <cofactor evidence="3">
        <name>Zn(2+)</name>
        <dbReference type="ChEBI" id="CHEBI:29105"/>
    </cofactor>
    <text evidence="3">Binds 1 divalent metal cation per subunit.</text>
</comment>
<proteinExistence type="inferred from homology"/>
<dbReference type="InterPro" id="IPR011042">
    <property type="entry name" value="6-blade_b-propeller_TolB-like"/>
</dbReference>
<dbReference type="PRINTS" id="PR01790">
    <property type="entry name" value="SMP30FAMILY"/>
</dbReference>
<feature type="binding site" evidence="3">
    <location>
        <position position="141"/>
    </location>
    <ligand>
        <name>a divalent metal cation</name>
        <dbReference type="ChEBI" id="CHEBI:60240"/>
    </ligand>
</feature>
<dbReference type="Gene3D" id="2.120.10.30">
    <property type="entry name" value="TolB, C-terminal domain"/>
    <property type="match status" value="1"/>
</dbReference>
<dbReference type="Proteomes" id="UP000199180">
    <property type="component" value="Unassembled WGS sequence"/>
</dbReference>
<dbReference type="OrthoDB" id="2633250at2"/>
<evidence type="ECO:0000256" key="2">
    <source>
        <dbReference type="PIRSR" id="PIRSR605511-1"/>
    </source>
</evidence>
<feature type="binding site" evidence="3">
    <location>
        <position position="12"/>
    </location>
    <ligand>
        <name>a divalent metal cation</name>
        <dbReference type="ChEBI" id="CHEBI:60240"/>
    </ligand>
</feature>
<organism evidence="5 6">
    <name type="scientific">Paracoccus homiensis</name>
    <dbReference type="NCBI Taxonomy" id="364199"/>
    <lineage>
        <taxon>Bacteria</taxon>
        <taxon>Pseudomonadati</taxon>
        <taxon>Pseudomonadota</taxon>
        <taxon>Alphaproteobacteria</taxon>
        <taxon>Rhodobacterales</taxon>
        <taxon>Paracoccaceae</taxon>
        <taxon>Paracoccus</taxon>
    </lineage>
</organism>
<feature type="binding site" evidence="3">
    <location>
        <position position="96"/>
    </location>
    <ligand>
        <name>substrate</name>
    </ligand>
</feature>
<feature type="binding site" evidence="3">
    <location>
        <position position="191"/>
    </location>
    <ligand>
        <name>a divalent metal cation</name>
        <dbReference type="ChEBI" id="CHEBI:60240"/>
    </ligand>
</feature>
<dbReference type="GO" id="GO:0019853">
    <property type="term" value="P:L-ascorbic acid biosynthetic process"/>
    <property type="evidence" value="ECO:0007669"/>
    <property type="project" value="TreeGrafter"/>
</dbReference>
<keyword evidence="6" id="KW-1185">Reference proteome</keyword>
<dbReference type="STRING" id="364199.SAMN04489858_104251"/>
<feature type="binding site" evidence="3">
    <location>
        <position position="94"/>
    </location>
    <ligand>
        <name>substrate</name>
    </ligand>
</feature>
<dbReference type="PANTHER" id="PTHR10907">
    <property type="entry name" value="REGUCALCIN"/>
    <property type="match status" value="1"/>
</dbReference>
<sequence>MMFDETRCELGEGPLWHPGRQSLFWFDILNRRMYERPLDGETRRRDFDDLTSAAGIIDDNRLLVASEKALSVLDLTSGTLETVTALEADNPVTRSNDGRADPQGGFWIGTMGKQAQPKAGSIWRFHRGELRRLFPQITITNSICFSPDGQTAYFADTAEAVIQSVALDGDGWPASAPQVFADLRSEGLNPDGAVVDAEGCLWSAQWGASRVARYAPDGRFLEAIEFPVGQISCPAFGGADLATLFATSAHEGLAQPGDQDGCVFATPTRFRGQAEHRVIL</sequence>
<reference evidence="5 6" key="1">
    <citation type="submission" date="2016-10" db="EMBL/GenBank/DDBJ databases">
        <authorList>
            <person name="de Groot N.N."/>
        </authorList>
    </citation>
    <scope>NUCLEOTIDE SEQUENCE [LARGE SCALE GENOMIC DNA]</scope>
    <source>
        <strain evidence="5 6">DSM 17862</strain>
    </source>
</reference>
<dbReference type="InterPro" id="IPR005511">
    <property type="entry name" value="SMP-30"/>
</dbReference>
<evidence type="ECO:0000313" key="6">
    <source>
        <dbReference type="Proteomes" id="UP000199180"/>
    </source>
</evidence>
<keyword evidence="3" id="KW-0479">Metal-binding</keyword>
<dbReference type="EMBL" id="FOHO01000004">
    <property type="protein sequence ID" value="SET34631.1"/>
    <property type="molecule type" value="Genomic_DNA"/>
</dbReference>
<evidence type="ECO:0000256" key="1">
    <source>
        <dbReference type="ARBA" id="ARBA00008853"/>
    </source>
</evidence>
<accession>A0A1I0DQI4</accession>
<comment type="similarity">
    <text evidence="1">Belongs to the SMP-30/CGR1 family.</text>
</comment>
<dbReference type="AlphaFoldDB" id="A0A1I0DQI4"/>
<evidence type="ECO:0000259" key="4">
    <source>
        <dbReference type="Pfam" id="PF08450"/>
    </source>
</evidence>
<name>A0A1I0DQI4_9RHOB</name>
<gene>
    <name evidence="5" type="ORF">SAMN04489858_104251</name>
</gene>
<dbReference type="GO" id="GO:0005509">
    <property type="term" value="F:calcium ion binding"/>
    <property type="evidence" value="ECO:0007669"/>
    <property type="project" value="TreeGrafter"/>
</dbReference>
<dbReference type="SUPFAM" id="SSF63829">
    <property type="entry name" value="Calcium-dependent phosphotriesterase"/>
    <property type="match status" value="1"/>
</dbReference>
<keyword evidence="3" id="KW-0862">Zinc</keyword>
<dbReference type="Pfam" id="PF08450">
    <property type="entry name" value="SGL"/>
    <property type="match status" value="1"/>
</dbReference>
<dbReference type="InterPro" id="IPR013658">
    <property type="entry name" value="SGL"/>
</dbReference>
<evidence type="ECO:0000256" key="3">
    <source>
        <dbReference type="PIRSR" id="PIRSR605511-2"/>
    </source>
</evidence>